<evidence type="ECO:0000256" key="4">
    <source>
        <dbReference type="ARBA" id="ARBA00023015"/>
    </source>
</evidence>
<dbReference type="Proteomes" id="UP000799772">
    <property type="component" value="Unassembled WGS sequence"/>
</dbReference>
<dbReference type="InterPro" id="IPR057991">
    <property type="entry name" value="TPR_TAF2_C"/>
</dbReference>
<evidence type="ECO:0000259" key="8">
    <source>
        <dbReference type="Pfam" id="PF25316"/>
    </source>
</evidence>
<dbReference type="CDD" id="cd09839">
    <property type="entry name" value="M1_like_TAF2"/>
    <property type="match status" value="1"/>
</dbReference>
<dbReference type="InterPro" id="IPR042097">
    <property type="entry name" value="Aminopeptidase_N-like_N_sf"/>
</dbReference>
<evidence type="ECO:0000256" key="7">
    <source>
        <dbReference type="SAM" id="MobiDB-lite"/>
    </source>
</evidence>
<dbReference type="GO" id="GO:0006367">
    <property type="term" value="P:transcription initiation at RNA polymerase II promoter"/>
    <property type="evidence" value="ECO:0007669"/>
    <property type="project" value="TreeGrafter"/>
</dbReference>
<protein>
    <recommendedName>
        <fullName evidence="3">Transcription initiation factor TFIID subunit 2</fullName>
    </recommendedName>
</protein>
<dbReference type="OrthoDB" id="308861at2759"/>
<dbReference type="AlphaFoldDB" id="A0A9P4IHU3"/>
<comment type="caution">
    <text evidence="10">The sequence shown here is derived from an EMBL/GenBank/DDBJ whole genome shotgun (WGS) entry which is preliminary data.</text>
</comment>
<dbReference type="Gene3D" id="1.10.390.10">
    <property type="entry name" value="Neutral Protease Domain 2"/>
    <property type="match status" value="1"/>
</dbReference>
<feature type="compositionally biased region" description="Pro residues" evidence="7">
    <location>
        <begin position="1229"/>
        <end position="1247"/>
    </location>
</feature>
<dbReference type="GO" id="GO:0003682">
    <property type="term" value="F:chromatin binding"/>
    <property type="evidence" value="ECO:0007669"/>
    <property type="project" value="TreeGrafter"/>
</dbReference>
<evidence type="ECO:0000313" key="10">
    <source>
        <dbReference type="EMBL" id="KAF2099555.1"/>
    </source>
</evidence>
<evidence type="ECO:0000259" key="9">
    <source>
        <dbReference type="Pfam" id="PF25577"/>
    </source>
</evidence>
<dbReference type="PANTHER" id="PTHR15137:SF9">
    <property type="entry name" value="TRANSCRIPTION INITIATION FACTOR TFIID SUBUNIT 2"/>
    <property type="match status" value="1"/>
</dbReference>
<feature type="region of interest" description="Disordered" evidence="7">
    <location>
        <begin position="1169"/>
        <end position="1259"/>
    </location>
</feature>
<dbReference type="GO" id="GO:0000976">
    <property type="term" value="F:transcription cis-regulatory region binding"/>
    <property type="evidence" value="ECO:0007669"/>
    <property type="project" value="TreeGrafter"/>
</dbReference>
<comment type="similarity">
    <text evidence="2">Belongs to the TAF2 family.</text>
</comment>
<evidence type="ECO:0000256" key="3">
    <source>
        <dbReference type="ARBA" id="ARBA00017363"/>
    </source>
</evidence>
<feature type="region of interest" description="Disordered" evidence="7">
    <location>
        <begin position="238"/>
        <end position="261"/>
    </location>
</feature>
<dbReference type="InterPro" id="IPR037813">
    <property type="entry name" value="TAF2"/>
</dbReference>
<dbReference type="InterPro" id="IPR027268">
    <property type="entry name" value="Peptidase_M4/M1_CTD_sf"/>
</dbReference>
<evidence type="ECO:0000256" key="6">
    <source>
        <dbReference type="ARBA" id="ARBA00023242"/>
    </source>
</evidence>
<dbReference type="GO" id="GO:0005669">
    <property type="term" value="C:transcription factor TFIID complex"/>
    <property type="evidence" value="ECO:0007669"/>
    <property type="project" value="InterPro"/>
</dbReference>
<evidence type="ECO:0000313" key="11">
    <source>
        <dbReference type="Proteomes" id="UP000799772"/>
    </source>
</evidence>
<dbReference type="InterPro" id="IPR057345">
    <property type="entry name" value="Ig-like_TAF2"/>
</dbReference>
<dbReference type="SUPFAM" id="SSF55486">
    <property type="entry name" value="Metalloproteases ('zincins'), catalytic domain"/>
    <property type="match status" value="1"/>
</dbReference>
<proteinExistence type="inferred from homology"/>
<dbReference type="PANTHER" id="PTHR15137">
    <property type="entry name" value="TRANSCRIPTION INITIATION FACTOR TFIID"/>
    <property type="match status" value="1"/>
</dbReference>
<organism evidence="10 11">
    <name type="scientific">Rhizodiscina lignyota</name>
    <dbReference type="NCBI Taxonomy" id="1504668"/>
    <lineage>
        <taxon>Eukaryota</taxon>
        <taxon>Fungi</taxon>
        <taxon>Dikarya</taxon>
        <taxon>Ascomycota</taxon>
        <taxon>Pezizomycotina</taxon>
        <taxon>Dothideomycetes</taxon>
        <taxon>Pleosporomycetidae</taxon>
        <taxon>Aulographales</taxon>
        <taxon>Rhizodiscinaceae</taxon>
        <taxon>Rhizodiscina</taxon>
    </lineage>
</organism>
<dbReference type="Gene3D" id="2.60.40.1730">
    <property type="entry name" value="tricorn interacting facor f3 domain"/>
    <property type="match status" value="1"/>
</dbReference>
<dbReference type="GO" id="GO:0016251">
    <property type="term" value="F:RNA polymerase II general transcription initiation factor activity"/>
    <property type="evidence" value="ECO:0007669"/>
    <property type="project" value="TreeGrafter"/>
</dbReference>
<reference evidence="10" key="1">
    <citation type="journal article" date="2020" name="Stud. Mycol.">
        <title>101 Dothideomycetes genomes: a test case for predicting lifestyles and emergence of pathogens.</title>
        <authorList>
            <person name="Haridas S."/>
            <person name="Albert R."/>
            <person name="Binder M."/>
            <person name="Bloem J."/>
            <person name="Labutti K."/>
            <person name="Salamov A."/>
            <person name="Andreopoulos B."/>
            <person name="Baker S."/>
            <person name="Barry K."/>
            <person name="Bills G."/>
            <person name="Bluhm B."/>
            <person name="Cannon C."/>
            <person name="Castanera R."/>
            <person name="Culley D."/>
            <person name="Daum C."/>
            <person name="Ezra D."/>
            <person name="Gonzalez J."/>
            <person name="Henrissat B."/>
            <person name="Kuo A."/>
            <person name="Liang C."/>
            <person name="Lipzen A."/>
            <person name="Lutzoni F."/>
            <person name="Magnuson J."/>
            <person name="Mondo S."/>
            <person name="Nolan M."/>
            <person name="Ohm R."/>
            <person name="Pangilinan J."/>
            <person name="Park H.-J."/>
            <person name="Ramirez L."/>
            <person name="Alfaro M."/>
            <person name="Sun H."/>
            <person name="Tritt A."/>
            <person name="Yoshinaga Y."/>
            <person name="Zwiers L.-H."/>
            <person name="Turgeon B."/>
            <person name="Goodwin S."/>
            <person name="Spatafora J."/>
            <person name="Crous P."/>
            <person name="Grigoriev I."/>
        </authorList>
    </citation>
    <scope>NUCLEOTIDE SEQUENCE</scope>
    <source>
        <strain evidence="10">CBS 133067</strain>
    </source>
</reference>
<name>A0A9P4IHU3_9PEZI</name>
<feature type="domain" description="Transcription initiation factor TFIID subunit 2 Ig-like" evidence="8">
    <location>
        <begin position="570"/>
        <end position="752"/>
    </location>
</feature>
<keyword evidence="5" id="KW-0804">Transcription</keyword>
<keyword evidence="6" id="KW-0539">Nucleus</keyword>
<evidence type="ECO:0000256" key="2">
    <source>
        <dbReference type="ARBA" id="ARBA00010937"/>
    </source>
</evidence>
<dbReference type="EMBL" id="ML978125">
    <property type="protein sequence ID" value="KAF2099555.1"/>
    <property type="molecule type" value="Genomic_DNA"/>
</dbReference>
<keyword evidence="4" id="KW-0805">Transcription regulation</keyword>
<sequence length="1259" mass="142430">MEEFTVLAQKLELDVDFVTRSLKGKTVITIQPKTQDLNTIRLNARQCIIKKAQIEGFPVSPKYSDPYTRIQMRPSWTVHQHQIARERLEDELKLAPLEPEDALELAMPRGVKIKQAGQTLVPRQPLILGPDAQTNGVVNGDVLDSAVPRIEMVGSYVNLDITLEFEVPSFRDGLHFVGLLDGDDRYPHVYTHNSSLAGTACSIFPCVDKASSRHEWDISIRCPRTLGDAVRKTPAPSAVASASNLPNGVTQSNGDHSMTGTDQSEYIISLTREELATEMLVVCSGDLTDDITDPNDPTHKTVSFRVNNLVAPRHIGFAIGPFEHVNLSEFRESDQDEKLGTNATRVHGFCLPGRAEEIRNTCMPLAAALDFIGIHYGVYPFANHKVCFVDDLAPNIADTASLSICSTRLLVPENILDPLDDVTRELIRGLAAQWIGISVIPREGEDEWIAIGGQHFIADHFGQELWGKNEQRFRNKMAADKIVDTDMNRPSLHELGKHVSQIPAWRDFMKLKAPLVLHILHQRLVKASGRNGVNRIYARLFQNAKTEALLDGAISTQNFLKICEKWVYGSGCPLFYITQRFNKKKLVVELTIRQSQKDSIVEQKLEPGNFHRRVKEDQLDVGGSETQPIFTGPMTIRIHEADGTPYEHIVEIKDQVTKVEIPYNTKYKRLKRSRRQKERAAAATGIDTAGDNQDDVLLYCLGDTLQSEEEVKDWRLTDWSKEDEEKMAQESYEWIRVDKDFEWIAKVMFNQPHYMYVSQLQQDNDVVAQVEAMQYLYFQAQNHPHPLISAICVRTLMDRRYFHGIRVMAADILAMNGREELDYIGLYHLEKAYQEFFCLNDSLMTRSNDFSDRVSYLIQCAIPRAMARVRDNNGKVPMRVKQFFVDKLKFNDNSNNEYSDCYYLSILMSCLGESLITKSQSGAPRYDFSFEEDEAAIAEAEFQRKAINEIERYRRIDEWIPSYQNIHSVTSMDCMQLLMQSKTIPRKGVDFMQSTRSGNADSIRVKAFDGLAQLGFMANPTVMKYIVQSFAFETSPYMRKQIWTALWLGLGHASLTKPQTQASIPEQNGGLIVEQDQSTTEQRQAELKRKETVPGALGALKIELGQDEGLADATLQALRSPSIGAEDFVELLDLCDVLYDPSEGKLVVTLQYPRYWRVEHLGGGKVRFSKTEKIRTTKMKPYAPPTKSQPAKRQGSPELKRRATEDHVKQPHPTIRITQKQKEASPAPAVVPPQPVQPVQPVQPPAPSVKLKLKLGKKE</sequence>
<keyword evidence="11" id="KW-1185">Reference proteome</keyword>
<dbReference type="SUPFAM" id="SSF63737">
    <property type="entry name" value="Leukotriene A4 hydrolase N-terminal domain"/>
    <property type="match status" value="1"/>
</dbReference>
<dbReference type="Pfam" id="PF25577">
    <property type="entry name" value="TPR_TAF2_C"/>
    <property type="match status" value="1"/>
</dbReference>
<evidence type="ECO:0000256" key="1">
    <source>
        <dbReference type="ARBA" id="ARBA00004123"/>
    </source>
</evidence>
<dbReference type="Pfam" id="PF25316">
    <property type="entry name" value="TAF2_3rd"/>
    <property type="match status" value="1"/>
</dbReference>
<accession>A0A9P4IHU3</accession>
<feature type="domain" description="Transcription initiation factor TFIID subunit 2 TPR repeats" evidence="9">
    <location>
        <begin position="754"/>
        <end position="1046"/>
    </location>
</feature>
<feature type="compositionally biased region" description="Basic and acidic residues" evidence="7">
    <location>
        <begin position="1198"/>
        <end position="1209"/>
    </location>
</feature>
<comment type="subcellular location">
    <subcellularLocation>
        <location evidence="1">Nucleus</location>
    </subcellularLocation>
</comment>
<evidence type="ECO:0000256" key="5">
    <source>
        <dbReference type="ARBA" id="ARBA00023163"/>
    </source>
</evidence>
<feature type="compositionally biased region" description="Polar residues" evidence="7">
    <location>
        <begin position="240"/>
        <end position="261"/>
    </location>
</feature>
<gene>
    <name evidence="10" type="ORF">NA57DRAFT_65578</name>
</gene>